<dbReference type="EMBL" id="LAZR01047322">
    <property type="protein sequence ID" value="KKK94482.1"/>
    <property type="molecule type" value="Genomic_DNA"/>
</dbReference>
<protein>
    <submittedName>
        <fullName evidence="1">Uncharacterized protein</fullName>
    </submittedName>
</protein>
<reference evidence="1" key="1">
    <citation type="journal article" date="2015" name="Nature">
        <title>Complex archaea that bridge the gap between prokaryotes and eukaryotes.</title>
        <authorList>
            <person name="Spang A."/>
            <person name="Saw J.H."/>
            <person name="Jorgensen S.L."/>
            <person name="Zaremba-Niedzwiedzka K."/>
            <person name="Martijn J."/>
            <person name="Lind A.E."/>
            <person name="van Eijk R."/>
            <person name="Schleper C."/>
            <person name="Guy L."/>
            <person name="Ettema T.J."/>
        </authorList>
    </citation>
    <scope>NUCLEOTIDE SEQUENCE</scope>
</reference>
<name>A0A0F8ZL08_9ZZZZ</name>
<proteinExistence type="predicted"/>
<dbReference type="AlphaFoldDB" id="A0A0F8ZL08"/>
<comment type="caution">
    <text evidence="1">The sequence shown here is derived from an EMBL/GenBank/DDBJ whole genome shotgun (WGS) entry which is preliminary data.</text>
</comment>
<accession>A0A0F8ZL08</accession>
<organism evidence="1">
    <name type="scientific">marine sediment metagenome</name>
    <dbReference type="NCBI Taxonomy" id="412755"/>
    <lineage>
        <taxon>unclassified sequences</taxon>
        <taxon>metagenomes</taxon>
        <taxon>ecological metagenomes</taxon>
    </lineage>
</organism>
<sequence>MREITFRTVKYHVAQTPKELKEATQASYQPGFTPHHIFGRVGIMSMTVENILYVSPWVHGMQKSTSMDDRKTFEMYVKNAIGEERWEKLKELAERLKENLDGEAVMIEALSKLDDGALEQIHNVVFNIKRKTKVKTRKHYCVDMKVGRYIIPIVD</sequence>
<gene>
    <name evidence="1" type="ORF">LCGC14_2682430</name>
</gene>
<evidence type="ECO:0000313" key="1">
    <source>
        <dbReference type="EMBL" id="KKK94482.1"/>
    </source>
</evidence>